<dbReference type="PANTHER" id="PTHR13246:SF1">
    <property type="entry name" value="CYTOSOLIC ENDO-BETA-N-ACETYLGLUCOSAMINIDASE"/>
    <property type="match status" value="1"/>
</dbReference>
<dbReference type="SUPFAM" id="SSF52540">
    <property type="entry name" value="P-loop containing nucleoside triphosphate hydrolases"/>
    <property type="match status" value="1"/>
</dbReference>
<feature type="domain" description="Helicase C-terminal" evidence="16">
    <location>
        <begin position="314"/>
        <end position="467"/>
    </location>
</feature>
<evidence type="ECO:0000256" key="11">
    <source>
        <dbReference type="ARBA" id="ARBA00034414"/>
    </source>
</evidence>
<dbReference type="FunFam" id="3.20.20.80:FF:000043">
    <property type="entry name" value="cytosolic endo-beta-N-acetylglucosaminidase"/>
    <property type="match status" value="1"/>
</dbReference>
<dbReference type="Proteomes" id="UP000239757">
    <property type="component" value="Unassembled WGS sequence"/>
</dbReference>
<gene>
    <name evidence="18" type="ORF">GOBAR_AA04045</name>
</gene>
<accession>A0A2P5YLR8</accession>
<dbReference type="PROSITE" id="PS51195">
    <property type="entry name" value="Q_MOTIF"/>
    <property type="match status" value="1"/>
</dbReference>
<evidence type="ECO:0000256" key="7">
    <source>
        <dbReference type="ARBA" id="ARBA00022806"/>
    </source>
</evidence>
<evidence type="ECO:0000259" key="15">
    <source>
        <dbReference type="PROSITE" id="PS51192"/>
    </source>
</evidence>
<dbReference type="InterPro" id="IPR001650">
    <property type="entry name" value="Helicase_C-like"/>
</dbReference>
<comment type="subcellular location">
    <subcellularLocation>
        <location evidence="1">Cytoplasm</location>
        <location evidence="1">Cytosol</location>
    </subcellularLocation>
</comment>
<evidence type="ECO:0000256" key="1">
    <source>
        <dbReference type="ARBA" id="ARBA00004514"/>
    </source>
</evidence>
<dbReference type="OrthoDB" id="7396459at2759"/>
<dbReference type="InterPro" id="IPR005201">
    <property type="entry name" value="TIM_ENGase"/>
</dbReference>
<feature type="region of interest" description="Disordered" evidence="14">
    <location>
        <begin position="655"/>
        <end position="674"/>
    </location>
</feature>
<dbReference type="Pfam" id="PF13959">
    <property type="entry name" value="CTE_SPB4"/>
    <property type="match status" value="1"/>
</dbReference>
<proteinExistence type="inferred from homology"/>
<dbReference type="SMART" id="SM00490">
    <property type="entry name" value="HELICc"/>
    <property type="match status" value="1"/>
</dbReference>
<feature type="domain" description="DEAD-box RNA helicase Q" evidence="17">
    <location>
        <begin position="17"/>
        <end position="45"/>
    </location>
</feature>
<comment type="catalytic activity">
    <reaction evidence="11">
        <text>an N(4)-(oligosaccharide-(1-&gt;3)-[oligosaccharide-(1-&gt;6)]-beta-D-Man-(1-&gt;4)-beta-D-GlcNAc-(1-&gt;4)-alpha-D-GlcNAc)-L-asparaginyl-[protein] + H2O = an oligosaccharide-(1-&gt;3)-[oligosaccharide-(1-&gt;6)]-beta-D-Man-(1-&gt;4)-D-GlcNAc + N(4)-(N-acetyl-beta-D-glucosaminyl)-L-asparaginyl-[protein]</text>
        <dbReference type="Rhea" id="RHEA:73067"/>
        <dbReference type="Rhea" id="RHEA-COMP:12603"/>
        <dbReference type="Rhea" id="RHEA-COMP:18176"/>
        <dbReference type="ChEBI" id="CHEBI:15377"/>
        <dbReference type="ChEBI" id="CHEBI:132248"/>
        <dbReference type="ChEBI" id="CHEBI:192714"/>
        <dbReference type="ChEBI" id="CHEBI:192715"/>
        <dbReference type="EC" id="3.2.1.96"/>
    </reaction>
</comment>
<dbReference type="SMART" id="SM01178">
    <property type="entry name" value="DUF4217"/>
    <property type="match status" value="1"/>
</dbReference>
<protein>
    <recommendedName>
        <fullName evidence="3">mannosyl-glycoprotein endo-beta-N-acetylglucosaminidase</fullName>
        <ecNumber evidence="3">3.2.1.96</ecNumber>
    </recommendedName>
</protein>
<dbReference type="GO" id="GO:0003723">
    <property type="term" value="F:RNA binding"/>
    <property type="evidence" value="ECO:0007669"/>
    <property type="project" value="UniProtKB-KW"/>
</dbReference>
<organism evidence="18 19">
    <name type="scientific">Gossypium barbadense</name>
    <name type="common">Sea Island cotton</name>
    <name type="synonym">Hibiscus barbadensis</name>
    <dbReference type="NCBI Taxonomy" id="3634"/>
    <lineage>
        <taxon>Eukaryota</taxon>
        <taxon>Viridiplantae</taxon>
        <taxon>Streptophyta</taxon>
        <taxon>Embryophyta</taxon>
        <taxon>Tracheophyta</taxon>
        <taxon>Spermatophyta</taxon>
        <taxon>Magnoliopsida</taxon>
        <taxon>eudicotyledons</taxon>
        <taxon>Gunneridae</taxon>
        <taxon>Pentapetalae</taxon>
        <taxon>rosids</taxon>
        <taxon>malvids</taxon>
        <taxon>Malvales</taxon>
        <taxon>Malvaceae</taxon>
        <taxon>Malvoideae</taxon>
        <taxon>Gossypium</taxon>
    </lineage>
</organism>
<evidence type="ECO:0000256" key="4">
    <source>
        <dbReference type="ARBA" id="ARBA00022490"/>
    </source>
</evidence>
<dbReference type="GO" id="GO:0006491">
    <property type="term" value="P:N-glycan processing"/>
    <property type="evidence" value="ECO:0007669"/>
    <property type="project" value="UniProtKB-ARBA"/>
</dbReference>
<evidence type="ECO:0000259" key="16">
    <source>
        <dbReference type="PROSITE" id="PS51194"/>
    </source>
</evidence>
<dbReference type="PROSITE" id="PS51194">
    <property type="entry name" value="HELICASE_CTER"/>
    <property type="match status" value="1"/>
</dbReference>
<dbReference type="InterPro" id="IPR000629">
    <property type="entry name" value="RNA-helicase_DEAD-box_CS"/>
</dbReference>
<evidence type="ECO:0000256" key="5">
    <source>
        <dbReference type="ARBA" id="ARBA00022741"/>
    </source>
</evidence>
<dbReference type="InterPro" id="IPR014014">
    <property type="entry name" value="RNA_helicase_DEAD_Q_motif"/>
</dbReference>
<dbReference type="EMBL" id="KZ663020">
    <property type="protein sequence ID" value="PPS16536.1"/>
    <property type="molecule type" value="Genomic_DNA"/>
</dbReference>
<dbReference type="Gene3D" id="3.40.50.300">
    <property type="entry name" value="P-loop containing nucleotide triphosphate hydrolases"/>
    <property type="match status" value="2"/>
</dbReference>
<keyword evidence="9" id="KW-0694">RNA-binding</keyword>
<keyword evidence="8" id="KW-0067">ATP-binding</keyword>
<evidence type="ECO:0000256" key="14">
    <source>
        <dbReference type="SAM" id="MobiDB-lite"/>
    </source>
</evidence>
<reference evidence="18 19" key="1">
    <citation type="submission" date="2015-01" db="EMBL/GenBank/DDBJ databases">
        <title>Genome of allotetraploid Gossypium barbadense reveals genomic plasticity and fiber elongation in cotton evolution.</title>
        <authorList>
            <person name="Chen X."/>
            <person name="Liu X."/>
            <person name="Zhao B."/>
            <person name="Zheng H."/>
            <person name="Hu Y."/>
            <person name="Lu G."/>
            <person name="Yang C."/>
            <person name="Chen J."/>
            <person name="Shan C."/>
            <person name="Zhang L."/>
            <person name="Zhou Y."/>
            <person name="Wang L."/>
            <person name="Guo W."/>
            <person name="Bai Y."/>
            <person name="Ruan J."/>
            <person name="Shangguan X."/>
            <person name="Mao Y."/>
            <person name="Jiang J."/>
            <person name="Zhu Y."/>
            <person name="Lei J."/>
            <person name="Kang H."/>
            <person name="Chen S."/>
            <person name="He X."/>
            <person name="Wang R."/>
            <person name="Wang Y."/>
            <person name="Chen J."/>
            <person name="Wang L."/>
            <person name="Yu S."/>
            <person name="Wang B."/>
            <person name="Wei J."/>
            <person name="Song S."/>
            <person name="Lu X."/>
            <person name="Gao Z."/>
            <person name="Gu W."/>
            <person name="Deng X."/>
            <person name="Ma D."/>
            <person name="Wang S."/>
            <person name="Liang W."/>
            <person name="Fang L."/>
            <person name="Cai C."/>
            <person name="Zhu X."/>
            <person name="Zhou B."/>
            <person name="Zhang Y."/>
            <person name="Chen Z."/>
            <person name="Xu S."/>
            <person name="Zhu R."/>
            <person name="Wang S."/>
            <person name="Zhang T."/>
            <person name="Zhao G."/>
        </authorList>
    </citation>
    <scope>NUCLEOTIDE SEQUENCE [LARGE SCALE GENOMIC DNA]</scope>
    <source>
        <strain evidence="19">cv. Xinhai21</strain>
        <tissue evidence="18">Leaf</tissue>
    </source>
</reference>
<dbReference type="Pfam" id="PF00270">
    <property type="entry name" value="DEAD"/>
    <property type="match status" value="2"/>
</dbReference>
<dbReference type="SMART" id="SM00487">
    <property type="entry name" value="DEXDc"/>
    <property type="match status" value="1"/>
</dbReference>
<comment type="function">
    <text evidence="12">Endoglycosidase that releases N-glycans from glycoproteins by cleaving the beta-1,4-glycosidic bond in the N,N'-diacetylchitobiose core. Involved in the production of high-mannose type N-glycans during plant development and fruit maturation.</text>
</comment>
<dbReference type="InterPro" id="IPR025313">
    <property type="entry name" value="SPB4-like_CTE"/>
</dbReference>
<dbReference type="InterPro" id="IPR057882">
    <property type="entry name" value="ENGase_C"/>
</dbReference>
<evidence type="ECO:0000256" key="9">
    <source>
        <dbReference type="ARBA" id="ARBA00022884"/>
    </source>
</evidence>
<sequence length="1351" mass="151439">MDSNTQNPGSALTVTRFSDLKPPLSETVLEALSQAGFKFCTPVQAATIPLLCSFKDVAVDAATGSGKTLAFLIPIVEILRRSSSSPPKRHQVMGIIISPTRELSSQIYNVAQPFISTLPNVKSMLLVGGVEVKADVKKIEDEGANLLIGTPGRLYDIMDRMAVLDFRNLEVVILIQTVVILLTCMESKKFYIENVLNCWFNAIDSLFYSHNLMSKILILDEADRLLDMGFQKQINYIISRLPKLRRTGLFSATQTEAVEELSKAGLRNPVRVEVRAETKSLSTSVSSEQLASSKTPSGLHLEYLECEADKKASQLVDLLVKTKSKKVIVYFMTCACVDYWGVVLPRLNALKRFSLIALHGKMKQTAREKALATFTSLSSGILLCTDVAARGLDIPGVDCIVQYDPPQDPNVFVHRVGRTARLGRQGSAIVFLLPKEEAYIEFLRIRRVPLQERKCIDDVVDVVPQIRSAALKDRDVMEKGLRAFVSFIRAYKEHHCSYIFRWKELEIGKLGTGYGLLQLPSMPEVKHHSLSTEGFTPVENINMDDIKFKDKSREKQRKKNLQTKKEREQQESKPEKPERATYAAAPVMKKKTAKQRRAAQTIEDEEELTREYRLLKKLKKGAIDETEFAKTLLYLHNFFTSILKPITNLIAKIMPNQSDDHNSDPPPPPFDPSKPSIPISYPINSLEDLDSASYFTSFHYPFNKSTVPLHPPNSALPPRPRLLVCHDMQGGYVDDKWIQGGHNSGAYAIWHWYLIDVFVYFSHNLVTLPPPCWTNTAHRHGVKVLGTFITEWDEGAAICKKLLSTKESAHKYAERLAELAVALGFDGWLLNLEVKVDIGQIPNLKEFVSHLTQTMHSSLPGSLVIWYDSVTIDGELSWQNQLNEKNKPFFDISDGIFINYTWKEAYPKLSARVAGDRKFDVYLGIDVFGRGTFGGGQWTTNVALDVIKKDDVSAAVFAPGWVYETKQPPDFQTAQNRWWALVEKSWGIVQNYPKVLPFYSNFDQGRGNHISIDGAEVLSTQWNNISSQSFQPFLECVDDPTSNTIDVHVDCSEVSFSGGGNLTFKGTLEAKAYVSTRLFLGELFMGGLPVRFTYSVKSEGNSQVGLSLEFSSEMEGKKKLLLASQETNQFSSKFDETIVLHQPTKSETAPGWVIQESNISMNGYTLTEIRAICYRKQPENSEHKSEARSKTIQDPAEYFAVLGHISISTSVQNTEFPPSTSWIVEGKDVEWGGSQGSKTLSLKISWKLKDGWSSRFPRYNIYVEKLKKQAVRPQGRKLEIPALAPPNARNGKTEVAGEYLGESQVEAFYVSDFIIPSAISSLKYIIQPCDSGGASQVLDDAPFFQFNVEGQ</sequence>
<keyword evidence="10" id="KW-0326">Glycosidase</keyword>
<dbReference type="Pfam" id="PF25529">
    <property type="entry name" value="Ig_ENGASE1_C"/>
    <property type="match status" value="1"/>
</dbReference>
<feature type="domain" description="Helicase ATP-binding" evidence="15">
    <location>
        <begin position="48"/>
        <end position="272"/>
    </location>
</feature>
<dbReference type="EC" id="3.2.1.96" evidence="3"/>
<dbReference type="GO" id="GO:0005524">
    <property type="term" value="F:ATP binding"/>
    <property type="evidence" value="ECO:0007669"/>
    <property type="project" value="UniProtKB-KW"/>
</dbReference>
<dbReference type="PANTHER" id="PTHR13246">
    <property type="entry name" value="ENDO BETA N-ACETYLGLUCOSAMINIDASE"/>
    <property type="match status" value="1"/>
</dbReference>
<dbReference type="InterPro" id="IPR011545">
    <property type="entry name" value="DEAD/DEAH_box_helicase_dom"/>
</dbReference>
<dbReference type="InterPro" id="IPR014001">
    <property type="entry name" value="Helicase_ATP-bd"/>
</dbReference>
<evidence type="ECO:0000256" key="13">
    <source>
        <dbReference type="PROSITE-ProRule" id="PRU00552"/>
    </source>
</evidence>
<keyword evidence="7" id="KW-0347">Helicase</keyword>
<dbReference type="InterPro" id="IPR032979">
    <property type="entry name" value="ENGase"/>
</dbReference>
<dbReference type="Gene3D" id="2.60.120.260">
    <property type="entry name" value="Galactose-binding domain-like"/>
    <property type="match status" value="1"/>
</dbReference>
<dbReference type="GO" id="GO:0005829">
    <property type="term" value="C:cytosol"/>
    <property type="evidence" value="ECO:0007669"/>
    <property type="project" value="UniProtKB-SubCell"/>
</dbReference>
<evidence type="ECO:0000256" key="3">
    <source>
        <dbReference type="ARBA" id="ARBA00012566"/>
    </source>
</evidence>
<evidence type="ECO:0000256" key="12">
    <source>
        <dbReference type="ARBA" id="ARBA00060018"/>
    </source>
</evidence>
<dbReference type="InterPro" id="IPR027417">
    <property type="entry name" value="P-loop_NTPase"/>
</dbReference>
<dbReference type="PROSITE" id="PS51192">
    <property type="entry name" value="HELICASE_ATP_BIND_1"/>
    <property type="match status" value="1"/>
</dbReference>
<feature type="compositionally biased region" description="Basic and acidic residues" evidence="14">
    <location>
        <begin position="563"/>
        <end position="579"/>
    </location>
</feature>
<dbReference type="Pfam" id="PF03644">
    <property type="entry name" value="Glyco_hydro_85"/>
    <property type="match status" value="1"/>
</dbReference>
<feature type="region of interest" description="Disordered" evidence="14">
    <location>
        <begin position="546"/>
        <end position="581"/>
    </location>
</feature>
<evidence type="ECO:0000256" key="6">
    <source>
        <dbReference type="ARBA" id="ARBA00022801"/>
    </source>
</evidence>
<dbReference type="GO" id="GO:0033925">
    <property type="term" value="F:mannosyl-glycoprotein endo-beta-N-acetylglucosaminidase activity"/>
    <property type="evidence" value="ECO:0007669"/>
    <property type="project" value="UniProtKB-EC"/>
</dbReference>
<evidence type="ECO:0000256" key="8">
    <source>
        <dbReference type="ARBA" id="ARBA00022840"/>
    </source>
</evidence>
<keyword evidence="6" id="KW-0378">Hydrolase</keyword>
<dbReference type="Gene3D" id="3.20.20.80">
    <property type="entry name" value="Glycosidases"/>
    <property type="match status" value="1"/>
</dbReference>
<evidence type="ECO:0000313" key="19">
    <source>
        <dbReference type="Proteomes" id="UP000239757"/>
    </source>
</evidence>
<dbReference type="CDD" id="cd17960">
    <property type="entry name" value="DEADc_DDX55"/>
    <property type="match status" value="1"/>
</dbReference>
<evidence type="ECO:0000313" key="18">
    <source>
        <dbReference type="EMBL" id="PPS16536.1"/>
    </source>
</evidence>
<evidence type="ECO:0000256" key="10">
    <source>
        <dbReference type="ARBA" id="ARBA00023295"/>
    </source>
</evidence>
<dbReference type="Pfam" id="PF00271">
    <property type="entry name" value="Helicase_C"/>
    <property type="match status" value="1"/>
</dbReference>
<dbReference type="CDD" id="cd06547">
    <property type="entry name" value="GH85_ENGase"/>
    <property type="match status" value="1"/>
</dbReference>
<dbReference type="GO" id="GO:0003724">
    <property type="term" value="F:RNA helicase activity"/>
    <property type="evidence" value="ECO:0007669"/>
    <property type="project" value="InterPro"/>
</dbReference>
<name>A0A2P5YLR8_GOSBA</name>
<feature type="short sequence motif" description="Q motif" evidence="13">
    <location>
        <begin position="17"/>
        <end position="45"/>
    </location>
</feature>
<comment type="similarity">
    <text evidence="2">Belongs to the glycosyl hydrolase 85 family.</text>
</comment>
<evidence type="ECO:0000259" key="17">
    <source>
        <dbReference type="PROSITE" id="PS51195"/>
    </source>
</evidence>
<dbReference type="PROSITE" id="PS00039">
    <property type="entry name" value="DEAD_ATP_HELICASE"/>
    <property type="match status" value="1"/>
</dbReference>
<keyword evidence="4" id="KW-0963">Cytoplasm</keyword>
<dbReference type="CDD" id="cd18787">
    <property type="entry name" value="SF2_C_DEAD"/>
    <property type="match status" value="1"/>
</dbReference>
<evidence type="ECO:0000256" key="2">
    <source>
        <dbReference type="ARBA" id="ARBA00007849"/>
    </source>
</evidence>
<keyword evidence="5" id="KW-0547">Nucleotide-binding</keyword>